<reference evidence="2" key="5">
    <citation type="submission" date="2025-09" db="UniProtKB">
        <authorList>
            <consortium name="Ensembl"/>
        </authorList>
    </citation>
    <scope>IDENTIFICATION</scope>
</reference>
<dbReference type="Ensembl" id="ENSEEET00000013407.2">
    <property type="protein sequence ID" value="ENSEEEP00000013241.2"/>
    <property type="gene ID" value="ENSEEEG00000006636.2"/>
</dbReference>
<accession>A0A4W4EQ47</accession>
<keyword evidence="3" id="KW-1185">Reference proteome</keyword>
<reference evidence="2" key="4">
    <citation type="submission" date="2025-08" db="UniProtKB">
        <authorList>
            <consortium name="Ensembl"/>
        </authorList>
    </citation>
    <scope>IDENTIFICATION</scope>
</reference>
<dbReference type="AlphaFoldDB" id="A0A4W4EQ47"/>
<feature type="domain" description="CARD" evidence="1">
    <location>
        <begin position="32"/>
        <end position="97"/>
    </location>
</feature>
<dbReference type="SUPFAM" id="SSF47986">
    <property type="entry name" value="DEATH domain"/>
    <property type="match status" value="1"/>
</dbReference>
<reference evidence="3" key="1">
    <citation type="journal article" date="2014" name="Science">
        <title>Nonhuman genetics. Genomic basis for the convergent evolution of electric organs.</title>
        <authorList>
            <person name="Gallant J.R."/>
            <person name="Traeger L.L."/>
            <person name="Volkening J.D."/>
            <person name="Moffett H."/>
            <person name="Chen P.H."/>
            <person name="Novina C.D."/>
            <person name="Phillips G.N.Jr."/>
            <person name="Anand R."/>
            <person name="Wells G.B."/>
            <person name="Pinch M."/>
            <person name="Guth R."/>
            <person name="Unguez G.A."/>
            <person name="Albert J.S."/>
            <person name="Zakon H.H."/>
            <person name="Samanta M.P."/>
            <person name="Sussman M.R."/>
        </authorList>
    </citation>
    <scope>NUCLEOTIDE SEQUENCE [LARGE SCALE GENOMIC DNA]</scope>
</reference>
<dbReference type="CDD" id="cd01671">
    <property type="entry name" value="CARD"/>
    <property type="match status" value="1"/>
</dbReference>
<dbReference type="STRING" id="8005.ENSEEEP00000013241"/>
<evidence type="ECO:0000313" key="2">
    <source>
        <dbReference type="Ensembl" id="ENSEEEP00000013241.2"/>
    </source>
</evidence>
<dbReference type="GO" id="GO:0042981">
    <property type="term" value="P:regulation of apoptotic process"/>
    <property type="evidence" value="ECO:0007669"/>
    <property type="project" value="InterPro"/>
</dbReference>
<dbReference type="Gene3D" id="1.10.533.10">
    <property type="entry name" value="Death Domain, Fas"/>
    <property type="match status" value="1"/>
</dbReference>
<dbReference type="OMA" id="NSIMACT"/>
<dbReference type="PROSITE" id="PS50209">
    <property type="entry name" value="CARD"/>
    <property type="match status" value="1"/>
</dbReference>
<evidence type="ECO:0000313" key="3">
    <source>
        <dbReference type="Proteomes" id="UP000314983"/>
    </source>
</evidence>
<dbReference type="InterPro" id="IPR011029">
    <property type="entry name" value="DEATH-like_dom_sf"/>
</dbReference>
<reference evidence="3" key="2">
    <citation type="journal article" date="2017" name="Sci. Adv.">
        <title>A tail of two voltages: Proteomic comparison of the three electric organs of the electric eel.</title>
        <authorList>
            <person name="Traeger L.L."/>
            <person name="Sabat G."/>
            <person name="Barrett-Wilt G.A."/>
            <person name="Wells G.B."/>
            <person name="Sussman M.R."/>
        </authorList>
    </citation>
    <scope>NUCLEOTIDE SEQUENCE [LARGE SCALE GENOMIC DNA]</scope>
</reference>
<reference evidence="2" key="3">
    <citation type="submission" date="2020-05" db="EMBL/GenBank/DDBJ databases">
        <title>Electrophorus electricus (electric eel) genome, fEleEle1, primary haplotype.</title>
        <authorList>
            <person name="Myers G."/>
            <person name="Meyer A."/>
            <person name="Fedrigo O."/>
            <person name="Formenti G."/>
            <person name="Rhie A."/>
            <person name="Tracey A."/>
            <person name="Sims Y."/>
            <person name="Jarvis E.D."/>
        </authorList>
    </citation>
    <scope>NUCLEOTIDE SEQUENCE [LARGE SCALE GENOMIC DNA]</scope>
</reference>
<dbReference type="InterPro" id="IPR001315">
    <property type="entry name" value="CARD"/>
</dbReference>
<name>A0A4W4EQ47_ELEEL</name>
<organism evidence="2 3">
    <name type="scientific">Electrophorus electricus</name>
    <name type="common">Electric eel</name>
    <name type="synonym">Gymnotus electricus</name>
    <dbReference type="NCBI Taxonomy" id="8005"/>
    <lineage>
        <taxon>Eukaryota</taxon>
        <taxon>Metazoa</taxon>
        <taxon>Chordata</taxon>
        <taxon>Craniata</taxon>
        <taxon>Vertebrata</taxon>
        <taxon>Euteleostomi</taxon>
        <taxon>Actinopterygii</taxon>
        <taxon>Neopterygii</taxon>
        <taxon>Teleostei</taxon>
        <taxon>Ostariophysi</taxon>
        <taxon>Gymnotiformes</taxon>
        <taxon>Gymnotoidei</taxon>
        <taxon>Gymnotidae</taxon>
        <taxon>Electrophorus</taxon>
    </lineage>
</organism>
<proteinExistence type="predicted"/>
<evidence type="ECO:0000259" key="1">
    <source>
        <dbReference type="PROSITE" id="PS50209"/>
    </source>
</evidence>
<sequence>MEQFTRLITELIKIKFCFVSQGLVQNSIMACTRQCATDYLKYARGDLVTRLQNFPLITENLCQHKVFNDHDVDALKAERTDFDKARFILDRVIKRGESPCHNYQKQLQTKAKRILSRRWNQCCKHLKHKTSANVTFIPLVLDTDPDLN</sequence>
<dbReference type="GeneTree" id="ENSGT01030000235171"/>
<protein>
    <recommendedName>
        <fullName evidence="1">CARD domain-containing protein</fullName>
    </recommendedName>
</protein>
<dbReference type="Pfam" id="PF00619">
    <property type="entry name" value="CARD"/>
    <property type="match status" value="1"/>
</dbReference>
<dbReference type="PROSITE" id="PS51257">
    <property type="entry name" value="PROKAR_LIPOPROTEIN"/>
    <property type="match status" value="1"/>
</dbReference>
<dbReference type="Proteomes" id="UP000314983">
    <property type="component" value="Chromosome 9"/>
</dbReference>